<feature type="binding site" evidence="3">
    <location>
        <position position="94"/>
    </location>
    <ligand>
        <name>5-phospho-alpha-D-ribose 1-diphosphate</name>
        <dbReference type="ChEBI" id="CHEBI:58017"/>
    </ligand>
</feature>
<evidence type="ECO:0000256" key="3">
    <source>
        <dbReference type="HAMAP-Rule" id="MF_00211"/>
    </source>
</evidence>
<feature type="binding site" evidence="3">
    <location>
        <position position="86"/>
    </location>
    <ligand>
        <name>anthranilate</name>
        <dbReference type="ChEBI" id="CHEBI:16567"/>
        <label>1</label>
    </ligand>
</feature>
<feature type="binding site" evidence="3">
    <location>
        <position position="126"/>
    </location>
    <ligand>
        <name>5-phospho-alpha-D-ribose 1-diphosphate</name>
        <dbReference type="ChEBI" id="CHEBI:58017"/>
    </ligand>
</feature>
<comment type="similarity">
    <text evidence="3">Belongs to the anthranilate phosphoribosyltransferase family.</text>
</comment>
<dbReference type="UniPathway" id="UPA00035">
    <property type="reaction ID" value="UER00041"/>
</dbReference>
<keyword evidence="2 3" id="KW-0808">Transferase</keyword>
<dbReference type="Gene3D" id="3.40.1030.10">
    <property type="entry name" value="Nucleoside phosphorylase/phosphoribosyltransferase catalytic domain"/>
    <property type="match status" value="1"/>
</dbReference>
<keyword evidence="7" id="KW-1185">Reference proteome</keyword>
<dbReference type="Proteomes" id="UP000642829">
    <property type="component" value="Unassembled WGS sequence"/>
</dbReference>
<comment type="cofactor">
    <cofactor evidence="3">
        <name>Mg(2+)</name>
        <dbReference type="ChEBI" id="CHEBI:18420"/>
    </cofactor>
    <text evidence="3">Binds 2 magnesium ions per monomer.</text>
</comment>
<dbReference type="InterPro" id="IPR017459">
    <property type="entry name" value="Glycosyl_Trfase_fam3_N_dom"/>
</dbReference>
<comment type="catalytic activity">
    <reaction evidence="3">
        <text>N-(5-phospho-beta-D-ribosyl)anthranilate + diphosphate = 5-phospho-alpha-D-ribose 1-diphosphate + anthranilate</text>
        <dbReference type="Rhea" id="RHEA:11768"/>
        <dbReference type="ChEBI" id="CHEBI:16567"/>
        <dbReference type="ChEBI" id="CHEBI:18277"/>
        <dbReference type="ChEBI" id="CHEBI:33019"/>
        <dbReference type="ChEBI" id="CHEBI:58017"/>
        <dbReference type="EC" id="2.4.2.18"/>
    </reaction>
</comment>
<evidence type="ECO:0000256" key="1">
    <source>
        <dbReference type="ARBA" id="ARBA00022676"/>
    </source>
</evidence>
<feature type="binding site" evidence="3">
    <location>
        <position position="172"/>
    </location>
    <ligand>
        <name>anthranilate</name>
        <dbReference type="ChEBI" id="CHEBI:16567"/>
        <label>2</label>
    </ligand>
</feature>
<dbReference type="PANTHER" id="PTHR43285">
    <property type="entry name" value="ANTHRANILATE PHOSPHORIBOSYLTRANSFERASE"/>
    <property type="match status" value="1"/>
</dbReference>
<protein>
    <recommendedName>
        <fullName evidence="3">Anthranilate phosphoribosyltransferase</fullName>
        <ecNumber evidence="3">2.4.2.18</ecNumber>
    </recommendedName>
</protein>
<feature type="binding site" evidence="3">
    <location>
        <position position="238"/>
    </location>
    <ligand>
        <name>Mg(2+)</name>
        <dbReference type="ChEBI" id="CHEBI:18420"/>
        <label>2</label>
    </ligand>
</feature>
<reference evidence="6" key="2">
    <citation type="submission" date="2020-09" db="EMBL/GenBank/DDBJ databases">
        <authorList>
            <person name="Sun Q."/>
            <person name="Kim S."/>
        </authorList>
    </citation>
    <scope>NUCLEOTIDE SEQUENCE</scope>
    <source>
        <strain evidence="6">KCTC 12870</strain>
    </source>
</reference>
<dbReference type="GO" id="GO:0005829">
    <property type="term" value="C:cytosol"/>
    <property type="evidence" value="ECO:0007669"/>
    <property type="project" value="TreeGrafter"/>
</dbReference>
<dbReference type="GO" id="GO:0000287">
    <property type="term" value="F:magnesium ion binding"/>
    <property type="evidence" value="ECO:0007669"/>
    <property type="project" value="UniProtKB-UniRule"/>
</dbReference>
<keyword evidence="3" id="KW-0460">Magnesium</keyword>
<keyword evidence="3" id="KW-0822">Tryptophan biosynthesis</keyword>
<keyword evidence="3" id="KW-0028">Amino-acid biosynthesis</keyword>
<evidence type="ECO:0000256" key="2">
    <source>
        <dbReference type="ARBA" id="ARBA00022679"/>
    </source>
</evidence>
<evidence type="ECO:0000259" key="5">
    <source>
        <dbReference type="Pfam" id="PF02885"/>
    </source>
</evidence>
<dbReference type="PANTHER" id="PTHR43285:SF2">
    <property type="entry name" value="ANTHRANILATE PHOSPHORIBOSYLTRANSFERASE"/>
    <property type="match status" value="1"/>
</dbReference>
<comment type="caution">
    <text evidence="6">The sequence shown here is derived from an EMBL/GenBank/DDBJ whole genome shotgun (WGS) entry which is preliminary data.</text>
</comment>
<dbReference type="SUPFAM" id="SSF47648">
    <property type="entry name" value="Nucleoside phosphorylase/phosphoribosyltransferase N-terminal domain"/>
    <property type="match status" value="1"/>
</dbReference>
<feature type="binding site" evidence="3">
    <location>
        <begin position="89"/>
        <end position="90"/>
    </location>
    <ligand>
        <name>5-phospho-alpha-D-ribose 1-diphosphate</name>
        <dbReference type="ChEBI" id="CHEBI:58017"/>
    </ligand>
</feature>
<gene>
    <name evidence="3 6" type="primary">trpD</name>
    <name evidence="6" type="ORF">GCM10007047_07070</name>
</gene>
<dbReference type="GO" id="GO:0000162">
    <property type="term" value="P:L-tryptophan biosynthetic process"/>
    <property type="evidence" value="ECO:0007669"/>
    <property type="project" value="UniProtKB-UniRule"/>
</dbReference>
<dbReference type="InterPro" id="IPR036320">
    <property type="entry name" value="Glycosyl_Trfase_fam3_N_dom_sf"/>
</dbReference>
<feature type="binding site" evidence="3">
    <location>
        <position position="86"/>
    </location>
    <ligand>
        <name>5-phospho-alpha-D-ribose 1-diphosphate</name>
        <dbReference type="ChEBI" id="CHEBI:58017"/>
    </ligand>
</feature>
<comment type="pathway">
    <text evidence="3">Amino-acid biosynthesis; L-tryptophan biosynthesis; L-tryptophan from chorismate: step 2/5.</text>
</comment>
<keyword evidence="3" id="KW-0057">Aromatic amino acid biosynthesis</keyword>
<dbReference type="Pfam" id="PF02885">
    <property type="entry name" value="Glycos_trans_3N"/>
    <property type="match status" value="1"/>
</dbReference>
<accession>A0A8J3DA82</accession>
<feature type="binding site" evidence="3">
    <location>
        <position position="98"/>
    </location>
    <ligand>
        <name>Mg(2+)</name>
        <dbReference type="ChEBI" id="CHEBI:18420"/>
        <label>1</label>
    </ligand>
</feature>
<keyword evidence="3" id="KW-0479">Metal-binding</keyword>
<feature type="binding site" evidence="3">
    <location>
        <position position="239"/>
    </location>
    <ligand>
        <name>Mg(2+)</name>
        <dbReference type="ChEBI" id="CHEBI:18420"/>
        <label>2</label>
    </ligand>
</feature>
<dbReference type="NCBIfam" id="TIGR01245">
    <property type="entry name" value="trpD"/>
    <property type="match status" value="1"/>
</dbReference>
<feature type="domain" description="Glycosyl transferase family 3" evidence="4">
    <location>
        <begin position="80"/>
        <end position="343"/>
    </location>
</feature>
<feature type="binding site" evidence="3">
    <location>
        <begin position="96"/>
        <end position="99"/>
    </location>
    <ligand>
        <name>5-phospho-alpha-D-ribose 1-diphosphate</name>
        <dbReference type="ChEBI" id="CHEBI:58017"/>
    </ligand>
</feature>
<evidence type="ECO:0000259" key="4">
    <source>
        <dbReference type="Pfam" id="PF00591"/>
    </source>
</evidence>
<dbReference type="AlphaFoldDB" id="A0A8J3DA82"/>
<dbReference type="InterPro" id="IPR035902">
    <property type="entry name" value="Nuc_phospho_transferase"/>
</dbReference>
<feature type="binding site" evidence="3">
    <location>
        <begin position="114"/>
        <end position="122"/>
    </location>
    <ligand>
        <name>5-phospho-alpha-D-ribose 1-diphosphate</name>
        <dbReference type="ChEBI" id="CHEBI:58017"/>
    </ligand>
</feature>
<sequence length="358" mass="37122">MSDAILTDLTVLATSSEGLSASDAHQAAHQLASPKVGAEAKAALLTAMNERGETSVELAAFAAAFRDLARDPGLGSMAERAIDIVGTGGDKSGSFNISTTSAFVVAAAGVTVLKHGNRSITSNCGSADLLAVLGVDLEATLPTIRHSAEELNFAFFFAPAFHPAFKEIMPVRKALAETGRRTIFNLLGPLINPARPAHQLLGVYPARWVEPVAHALDAVGLKSGLVVHCDLGEGAGMDEFSTAGVNLAAGAGRLGPDGEGVRWTGEAPLPLAKLGLEPAPMSDLKGGDLNQNLAILEKLMAGKAPKGLEDTVSLNAGAALWVAGRCSTLEEGLEVAREIMVGGALRRWLTQLREFYAG</sequence>
<proteinExistence type="inferred from homology"/>
<dbReference type="RefSeq" id="WP_189511912.1">
    <property type="nucleotide sequence ID" value="NZ_BMXG01000003.1"/>
</dbReference>
<dbReference type="EMBL" id="BMXG01000003">
    <property type="protein sequence ID" value="GHB94021.1"/>
    <property type="molecule type" value="Genomic_DNA"/>
</dbReference>
<dbReference type="SUPFAM" id="SSF52418">
    <property type="entry name" value="Nucleoside phosphorylase/phosphoribosyltransferase catalytic domain"/>
    <property type="match status" value="1"/>
</dbReference>
<keyword evidence="1 3" id="KW-0328">Glycosyltransferase</keyword>
<dbReference type="EC" id="2.4.2.18" evidence="3"/>
<comment type="function">
    <text evidence="3">Catalyzes the transfer of the phosphoribosyl group of 5-phosphorylribose-1-pyrophosphate (PRPP) to anthranilate to yield N-(5'-phosphoribosyl)-anthranilate (PRA).</text>
</comment>
<feature type="binding site" evidence="3">
    <location>
        <position position="239"/>
    </location>
    <ligand>
        <name>Mg(2+)</name>
        <dbReference type="ChEBI" id="CHEBI:18420"/>
        <label>1</label>
    </ligand>
</feature>
<comment type="subunit">
    <text evidence="3">Homodimer.</text>
</comment>
<dbReference type="HAMAP" id="MF_00211">
    <property type="entry name" value="TrpD"/>
    <property type="match status" value="1"/>
</dbReference>
<reference evidence="6" key="1">
    <citation type="journal article" date="2014" name="Int. J. Syst. Evol. Microbiol.">
        <title>Complete genome sequence of Corynebacterium casei LMG S-19264T (=DSM 44701T), isolated from a smear-ripened cheese.</title>
        <authorList>
            <consortium name="US DOE Joint Genome Institute (JGI-PGF)"/>
            <person name="Walter F."/>
            <person name="Albersmeier A."/>
            <person name="Kalinowski J."/>
            <person name="Ruckert C."/>
        </authorList>
    </citation>
    <scope>NUCLEOTIDE SEQUENCE</scope>
    <source>
        <strain evidence="6">KCTC 12870</strain>
    </source>
</reference>
<evidence type="ECO:0000313" key="7">
    <source>
        <dbReference type="Proteomes" id="UP000642829"/>
    </source>
</evidence>
<feature type="domain" description="Glycosyl transferase family 3 N-terminal" evidence="5">
    <location>
        <begin position="17"/>
        <end position="69"/>
    </location>
</feature>
<name>A0A8J3DA82_9BACT</name>
<feature type="binding site" evidence="3">
    <location>
        <position position="117"/>
    </location>
    <ligand>
        <name>anthranilate</name>
        <dbReference type="ChEBI" id="CHEBI:16567"/>
        <label>1</label>
    </ligand>
</feature>
<dbReference type="Gene3D" id="1.20.970.10">
    <property type="entry name" value="Transferase, Pyrimidine Nucleoside Phosphorylase, Chain C"/>
    <property type="match status" value="1"/>
</dbReference>
<dbReference type="GO" id="GO:0004048">
    <property type="term" value="F:anthranilate phosphoribosyltransferase activity"/>
    <property type="evidence" value="ECO:0007669"/>
    <property type="project" value="UniProtKB-UniRule"/>
</dbReference>
<organism evidence="6 7">
    <name type="scientific">Cerasicoccus arenae</name>
    <dbReference type="NCBI Taxonomy" id="424488"/>
    <lineage>
        <taxon>Bacteria</taxon>
        <taxon>Pseudomonadati</taxon>
        <taxon>Verrucomicrobiota</taxon>
        <taxon>Opitutia</taxon>
        <taxon>Puniceicoccales</taxon>
        <taxon>Cerasicoccaceae</taxon>
        <taxon>Cerasicoccus</taxon>
    </lineage>
</organism>
<comment type="caution">
    <text evidence="3">Lacks conserved residue(s) required for the propagation of feature annotation.</text>
</comment>
<dbReference type="InterPro" id="IPR000312">
    <property type="entry name" value="Glycosyl_Trfase_fam3"/>
</dbReference>
<dbReference type="InterPro" id="IPR005940">
    <property type="entry name" value="Anthranilate_Pribosyl_Tfrase"/>
</dbReference>
<evidence type="ECO:0000313" key="6">
    <source>
        <dbReference type="EMBL" id="GHB94021.1"/>
    </source>
</evidence>
<dbReference type="Pfam" id="PF00591">
    <property type="entry name" value="Glycos_transf_3"/>
    <property type="match status" value="1"/>
</dbReference>